<organism evidence="3 4">
    <name type="scientific">Megaselia scalaris</name>
    <name type="common">Humpbacked fly</name>
    <name type="synonym">Phora scalaris</name>
    <dbReference type="NCBI Taxonomy" id="36166"/>
    <lineage>
        <taxon>Eukaryota</taxon>
        <taxon>Metazoa</taxon>
        <taxon>Ecdysozoa</taxon>
        <taxon>Arthropoda</taxon>
        <taxon>Hexapoda</taxon>
        <taxon>Insecta</taxon>
        <taxon>Pterygota</taxon>
        <taxon>Neoptera</taxon>
        <taxon>Endopterygota</taxon>
        <taxon>Diptera</taxon>
        <taxon>Brachycera</taxon>
        <taxon>Muscomorpha</taxon>
        <taxon>Platypezoidea</taxon>
        <taxon>Phoridae</taxon>
        <taxon>Megaseliini</taxon>
        <taxon>Megaselia</taxon>
    </lineage>
</organism>
<feature type="domain" description="EF-hand" evidence="2">
    <location>
        <begin position="12"/>
        <end position="47"/>
    </location>
</feature>
<dbReference type="SUPFAM" id="SSF47473">
    <property type="entry name" value="EF-hand"/>
    <property type="match status" value="1"/>
</dbReference>
<reference evidence="3" key="2">
    <citation type="submission" date="2015-06" db="UniProtKB">
        <authorList>
            <consortium name="EnsemblMetazoa"/>
        </authorList>
    </citation>
    <scope>IDENTIFICATION</scope>
</reference>
<dbReference type="PANTHER" id="PTHR46763:SF1">
    <property type="entry name" value="DYNEIN REGULATORY COMPLEX PROTEIN 8"/>
    <property type="match status" value="1"/>
</dbReference>
<dbReference type="OMA" id="MTKEGEP"/>
<dbReference type="GO" id="GO:0005509">
    <property type="term" value="F:calcium ion binding"/>
    <property type="evidence" value="ECO:0007669"/>
    <property type="project" value="InterPro"/>
</dbReference>
<evidence type="ECO:0000256" key="1">
    <source>
        <dbReference type="ARBA" id="ARBA00022737"/>
    </source>
</evidence>
<dbReference type="Proteomes" id="UP000015102">
    <property type="component" value="Unassembled WGS sequence"/>
</dbReference>
<dbReference type="STRING" id="36166.T1GW38"/>
<evidence type="ECO:0000313" key="4">
    <source>
        <dbReference type="Proteomes" id="UP000015102"/>
    </source>
</evidence>
<proteinExistence type="predicted"/>
<dbReference type="PROSITE" id="PS50222">
    <property type="entry name" value="EF_HAND_2"/>
    <property type="match status" value="2"/>
</dbReference>
<evidence type="ECO:0000259" key="2">
    <source>
        <dbReference type="PROSITE" id="PS50222"/>
    </source>
</evidence>
<keyword evidence="4" id="KW-1185">Reference proteome</keyword>
<dbReference type="HOGENOM" id="CLU_061288_19_3_1"/>
<dbReference type="Gene3D" id="1.10.238.10">
    <property type="entry name" value="EF-hand"/>
    <property type="match status" value="2"/>
</dbReference>
<accession>T1GW38</accession>
<dbReference type="GO" id="GO:0043226">
    <property type="term" value="C:organelle"/>
    <property type="evidence" value="ECO:0007669"/>
    <property type="project" value="UniProtKB-ARBA"/>
</dbReference>
<dbReference type="FunFam" id="1.10.238.10:FF:000178">
    <property type="entry name" value="Calmodulin-2 A"/>
    <property type="match status" value="1"/>
</dbReference>
<keyword evidence="1" id="KW-0677">Repeat</keyword>
<dbReference type="PANTHER" id="PTHR46763">
    <property type="entry name" value="DYNEIN REGULATORY COMPLEX PROTEIN 8"/>
    <property type="match status" value="1"/>
</dbReference>
<dbReference type="EMBL" id="CAQQ02108552">
    <property type="status" value="NOT_ANNOTATED_CDS"/>
    <property type="molecule type" value="Genomic_DNA"/>
</dbReference>
<sequence>MEDIIPVNINNDLERRVADAFLIFDIHGNKTIDVREVGTVLRFLGCVPTEQEINEVIQATEMEGDNSGSVHLNKFLPHVCQLLAERKMEPASPEKLFEAFKVLDPEGKGIISKEYMVKMMIEEGEPFTEEELEEMMTIAIQIKVLLFCDPGSEGNRLKFLFRISPF</sequence>
<protein>
    <recommendedName>
        <fullName evidence="2">EF-hand domain-containing protein</fullName>
    </recommendedName>
</protein>
<dbReference type="AlphaFoldDB" id="T1GW38"/>
<dbReference type="EnsemblMetazoa" id="MESCA008009-RA">
    <property type="protein sequence ID" value="MESCA008009-PA"/>
    <property type="gene ID" value="MESCA008009"/>
</dbReference>
<dbReference type="InterPro" id="IPR002048">
    <property type="entry name" value="EF_hand_dom"/>
</dbReference>
<feature type="domain" description="EF-hand" evidence="2">
    <location>
        <begin position="91"/>
        <end position="126"/>
    </location>
</feature>
<dbReference type="EMBL" id="CAQQ02108553">
    <property type="status" value="NOT_ANNOTATED_CDS"/>
    <property type="molecule type" value="Genomic_DNA"/>
</dbReference>
<name>T1GW38_MEGSC</name>
<dbReference type="InterPro" id="IPR011992">
    <property type="entry name" value="EF-hand-dom_pair"/>
</dbReference>
<reference evidence="4" key="1">
    <citation type="submission" date="2013-02" db="EMBL/GenBank/DDBJ databases">
        <authorList>
            <person name="Hughes D."/>
        </authorList>
    </citation>
    <scope>NUCLEOTIDE SEQUENCE</scope>
    <source>
        <strain>Durham</strain>
        <strain evidence="4">NC isolate 2 -- Noor lab</strain>
    </source>
</reference>
<evidence type="ECO:0000313" key="3">
    <source>
        <dbReference type="EnsemblMetazoa" id="MESCA008009-PA"/>
    </source>
</evidence>